<dbReference type="SUPFAM" id="SSF103473">
    <property type="entry name" value="MFS general substrate transporter"/>
    <property type="match status" value="1"/>
</dbReference>
<feature type="transmembrane region" description="Helical" evidence="6">
    <location>
        <begin position="406"/>
        <end position="425"/>
    </location>
</feature>
<dbReference type="CDD" id="cd17332">
    <property type="entry name" value="MFS_MelB_like"/>
    <property type="match status" value="1"/>
</dbReference>
<feature type="domain" description="Major facilitator superfamily (MFS) profile" evidence="7">
    <location>
        <begin position="1"/>
        <end position="465"/>
    </location>
</feature>
<evidence type="ECO:0000256" key="3">
    <source>
        <dbReference type="ARBA" id="ARBA00022692"/>
    </source>
</evidence>
<feature type="transmembrane region" description="Helical" evidence="6">
    <location>
        <begin position="329"/>
        <end position="349"/>
    </location>
</feature>
<dbReference type="GO" id="GO:0015293">
    <property type="term" value="F:symporter activity"/>
    <property type="evidence" value="ECO:0007669"/>
    <property type="project" value="InterPro"/>
</dbReference>
<feature type="transmembrane region" description="Helical" evidence="6">
    <location>
        <begin position="299"/>
        <end position="317"/>
    </location>
</feature>
<dbReference type="GO" id="GO:0005886">
    <property type="term" value="C:plasma membrane"/>
    <property type="evidence" value="ECO:0007669"/>
    <property type="project" value="UniProtKB-SubCell"/>
</dbReference>
<proteinExistence type="predicted"/>
<evidence type="ECO:0000313" key="9">
    <source>
        <dbReference type="Proteomes" id="UP000070376"/>
    </source>
</evidence>
<dbReference type="Pfam" id="PF13347">
    <property type="entry name" value="MFS_2"/>
    <property type="match status" value="1"/>
</dbReference>
<comment type="caution">
    <text evidence="8">The sequence shown here is derived from an EMBL/GenBank/DDBJ whole genome shotgun (WGS) entry which is preliminary data.</text>
</comment>
<dbReference type="AlphaFoldDB" id="A0A133KSP6"/>
<keyword evidence="2" id="KW-0813">Transport</keyword>
<feature type="transmembrane region" description="Helical" evidence="6">
    <location>
        <begin position="212"/>
        <end position="231"/>
    </location>
</feature>
<feature type="non-terminal residue" evidence="8">
    <location>
        <position position="1"/>
    </location>
</feature>
<dbReference type="NCBIfam" id="TIGR00792">
    <property type="entry name" value="gph"/>
    <property type="match status" value="1"/>
</dbReference>
<protein>
    <submittedName>
        <fullName evidence="8">Transporter, major facilitator family protein</fullName>
    </submittedName>
</protein>
<evidence type="ECO:0000256" key="6">
    <source>
        <dbReference type="SAM" id="Phobius"/>
    </source>
</evidence>
<dbReference type="GO" id="GO:0008643">
    <property type="term" value="P:carbohydrate transport"/>
    <property type="evidence" value="ECO:0007669"/>
    <property type="project" value="InterPro"/>
</dbReference>
<evidence type="ECO:0000256" key="4">
    <source>
        <dbReference type="ARBA" id="ARBA00022989"/>
    </source>
</evidence>
<evidence type="ECO:0000256" key="1">
    <source>
        <dbReference type="ARBA" id="ARBA00004651"/>
    </source>
</evidence>
<keyword evidence="4 6" id="KW-1133">Transmembrane helix</keyword>
<comment type="subcellular location">
    <subcellularLocation>
        <location evidence="1">Cell membrane</location>
        <topology evidence="1">Multi-pass membrane protein</topology>
    </subcellularLocation>
</comment>
<feature type="transmembrane region" description="Helical" evidence="6">
    <location>
        <begin position="259"/>
        <end position="279"/>
    </location>
</feature>
<keyword evidence="5 6" id="KW-0472">Membrane</keyword>
<dbReference type="InterPro" id="IPR039672">
    <property type="entry name" value="MFS_2"/>
</dbReference>
<evidence type="ECO:0000259" key="7">
    <source>
        <dbReference type="PROSITE" id="PS50850"/>
    </source>
</evidence>
<dbReference type="InterPro" id="IPR036259">
    <property type="entry name" value="MFS_trans_sf"/>
</dbReference>
<dbReference type="InterPro" id="IPR020846">
    <property type="entry name" value="MFS_dom"/>
</dbReference>
<dbReference type="PROSITE" id="PS50850">
    <property type="entry name" value="MFS"/>
    <property type="match status" value="1"/>
</dbReference>
<feature type="transmembrane region" description="Helical" evidence="6">
    <location>
        <begin position="437"/>
        <end position="461"/>
    </location>
</feature>
<name>A0A133KSP6_HEYCO</name>
<evidence type="ECO:0000313" key="8">
    <source>
        <dbReference type="EMBL" id="KWZ82623.1"/>
    </source>
</evidence>
<organism evidence="8 9">
    <name type="scientific">Heyndrickxia coagulans</name>
    <name type="common">Weizmannia coagulans</name>
    <dbReference type="NCBI Taxonomy" id="1398"/>
    <lineage>
        <taxon>Bacteria</taxon>
        <taxon>Bacillati</taxon>
        <taxon>Bacillota</taxon>
        <taxon>Bacilli</taxon>
        <taxon>Bacillales</taxon>
        <taxon>Bacillaceae</taxon>
        <taxon>Heyndrickxia</taxon>
    </lineage>
</organism>
<dbReference type="GO" id="GO:0006814">
    <property type="term" value="P:sodium ion transport"/>
    <property type="evidence" value="ECO:0007669"/>
    <property type="project" value="InterPro"/>
</dbReference>
<reference evidence="9" key="1">
    <citation type="submission" date="2016-01" db="EMBL/GenBank/DDBJ databases">
        <authorList>
            <person name="Mitreva M."/>
            <person name="Pepin K.H."/>
            <person name="Mihindukulasuriya K.A."/>
            <person name="Fulton R."/>
            <person name="Fronick C."/>
            <person name="O'Laughlin M."/>
            <person name="Miner T."/>
            <person name="Herter B."/>
            <person name="Rosa B.A."/>
            <person name="Cordes M."/>
            <person name="Tomlinson C."/>
            <person name="Wollam A."/>
            <person name="Palsikar V.B."/>
            <person name="Mardis E.R."/>
            <person name="Wilson R.K."/>
        </authorList>
    </citation>
    <scope>NUCLEOTIDE SEQUENCE [LARGE SCALE GENOMIC DNA]</scope>
    <source>
        <strain evidence="9">GED7749B</strain>
    </source>
</reference>
<feature type="transmembrane region" description="Helical" evidence="6">
    <location>
        <begin position="144"/>
        <end position="166"/>
    </location>
</feature>
<dbReference type="InterPro" id="IPR001927">
    <property type="entry name" value="Na/Gal_symport"/>
</dbReference>
<feature type="transmembrane region" description="Helical" evidence="6">
    <location>
        <begin position="187"/>
        <end position="206"/>
    </location>
</feature>
<feature type="transmembrane region" description="Helical" evidence="6">
    <location>
        <begin position="113"/>
        <end position="132"/>
    </location>
</feature>
<gene>
    <name evidence="8" type="ORF">HMPREF3213_01701</name>
</gene>
<keyword evidence="3 6" id="KW-0812">Transmembrane</keyword>
<dbReference type="Proteomes" id="UP000070376">
    <property type="component" value="Unassembled WGS sequence"/>
</dbReference>
<dbReference type="PANTHER" id="PTHR11328:SF39">
    <property type="entry name" value="2,3-DIHYDROXYPROPANE-1-SULFONATE EXPORTER-RELATED"/>
    <property type="match status" value="1"/>
</dbReference>
<feature type="transmembrane region" description="Helical" evidence="6">
    <location>
        <begin position="355"/>
        <end position="377"/>
    </location>
</feature>
<dbReference type="PANTHER" id="PTHR11328">
    <property type="entry name" value="MAJOR FACILITATOR SUPERFAMILY DOMAIN-CONTAINING PROTEIN"/>
    <property type="match status" value="1"/>
</dbReference>
<evidence type="ECO:0000256" key="5">
    <source>
        <dbReference type="ARBA" id="ARBA00023136"/>
    </source>
</evidence>
<dbReference type="EMBL" id="LRPN01000051">
    <property type="protein sequence ID" value="KWZ82623.1"/>
    <property type="molecule type" value="Genomic_DNA"/>
</dbReference>
<sequence>HFGFKLIIRGGFYMDHYASRLEEDHAGIQNPVTQTGELHRKEKIAYGAGDIGYNFLFDLGQIYLLKFYTDTLGLPASIAGMVFLVTKIWDAFSDFTIGTVVDHRKKIGPKGKFRPFILYTAVPLALMTITNFLSPDFSLNGKVIWAFATYMAFGTIYSISSIPYGSMAPAMTKNPNERAELSAFRQAGANLGLLITTVGFMPVVLLFDNPKIGYPAAAAIFATAGILLQIYSYKHIKERHVELEPKKTSHTIKDSYKALVKNGPLFIVSLVNLFTISAYNVKLAVQVYYCQYVLHNVTIVSYMGFFSMGCAFFGIALAPFVQRKIGKKYTYMIGCAIWAVADLLALFFAHNAVLFIVFACLAFFGNAFVNSLNWALISDCVEYGEWKTGKRTEGIVYSFFTFFRKLSQAVAGFIPGFVLSISGYVPNAVQSASAIFGIKALMFIYPAALSILTIVVFGFFYRLTEKKYKEIVAEMNSR</sequence>
<dbReference type="PATRIC" id="fig|1398.22.peg.1708"/>
<dbReference type="Gene3D" id="1.20.1250.20">
    <property type="entry name" value="MFS general substrate transporter like domains"/>
    <property type="match status" value="1"/>
</dbReference>
<evidence type="ECO:0000256" key="2">
    <source>
        <dbReference type="ARBA" id="ARBA00022448"/>
    </source>
</evidence>
<accession>A0A133KSP6</accession>